<dbReference type="AlphaFoldDB" id="A0AAV9H1P9"/>
<feature type="compositionally biased region" description="Low complexity" evidence="2">
    <location>
        <begin position="278"/>
        <end position="291"/>
    </location>
</feature>
<evidence type="ECO:0000256" key="1">
    <source>
        <dbReference type="ARBA" id="ARBA00011353"/>
    </source>
</evidence>
<dbReference type="InterPro" id="IPR016197">
    <property type="entry name" value="Chromo-like_dom_sf"/>
</dbReference>
<dbReference type="SMART" id="SM00298">
    <property type="entry name" value="CHROMO"/>
    <property type="match status" value="1"/>
</dbReference>
<accession>A0AAV9H1P9</accession>
<dbReference type="GO" id="GO:0006338">
    <property type="term" value="P:chromatin remodeling"/>
    <property type="evidence" value="ECO:0007669"/>
    <property type="project" value="UniProtKB-ARBA"/>
</dbReference>
<keyword evidence="5" id="KW-1185">Reference proteome</keyword>
<dbReference type="PROSITE" id="PS50013">
    <property type="entry name" value="CHROMO_2"/>
    <property type="match status" value="1"/>
</dbReference>
<feature type="compositionally biased region" description="Low complexity" evidence="2">
    <location>
        <begin position="231"/>
        <end position="248"/>
    </location>
</feature>
<feature type="compositionally biased region" description="Polar residues" evidence="2">
    <location>
        <begin position="294"/>
        <end position="324"/>
    </location>
</feature>
<feature type="region of interest" description="Disordered" evidence="2">
    <location>
        <begin position="116"/>
        <end position="380"/>
    </location>
</feature>
<gene>
    <name evidence="4" type="ORF">QBC34DRAFT_392015</name>
</gene>
<feature type="region of interest" description="Disordered" evidence="2">
    <location>
        <begin position="476"/>
        <end position="516"/>
    </location>
</feature>
<feature type="compositionally biased region" description="Acidic residues" evidence="2">
    <location>
        <begin position="489"/>
        <end position="501"/>
    </location>
</feature>
<organism evidence="4 5">
    <name type="scientific">Podospora aff. communis PSN243</name>
    <dbReference type="NCBI Taxonomy" id="3040156"/>
    <lineage>
        <taxon>Eukaryota</taxon>
        <taxon>Fungi</taxon>
        <taxon>Dikarya</taxon>
        <taxon>Ascomycota</taxon>
        <taxon>Pezizomycotina</taxon>
        <taxon>Sordariomycetes</taxon>
        <taxon>Sordariomycetidae</taxon>
        <taxon>Sordariales</taxon>
        <taxon>Podosporaceae</taxon>
        <taxon>Podospora</taxon>
    </lineage>
</organism>
<dbReference type="EMBL" id="MU865916">
    <property type="protein sequence ID" value="KAK4454555.1"/>
    <property type="molecule type" value="Genomic_DNA"/>
</dbReference>
<dbReference type="InterPro" id="IPR023780">
    <property type="entry name" value="Chromo_domain"/>
</dbReference>
<reference evidence="4" key="2">
    <citation type="submission" date="2023-05" db="EMBL/GenBank/DDBJ databases">
        <authorList>
            <consortium name="Lawrence Berkeley National Laboratory"/>
            <person name="Steindorff A."/>
            <person name="Hensen N."/>
            <person name="Bonometti L."/>
            <person name="Westerberg I."/>
            <person name="Brannstrom I.O."/>
            <person name="Guillou S."/>
            <person name="Cros-Aarteil S."/>
            <person name="Calhoun S."/>
            <person name="Haridas S."/>
            <person name="Kuo A."/>
            <person name="Mondo S."/>
            <person name="Pangilinan J."/>
            <person name="Riley R."/>
            <person name="Labutti K."/>
            <person name="Andreopoulos B."/>
            <person name="Lipzen A."/>
            <person name="Chen C."/>
            <person name="Yanf M."/>
            <person name="Daum C."/>
            <person name="Ng V."/>
            <person name="Clum A."/>
            <person name="Ohm R."/>
            <person name="Martin F."/>
            <person name="Silar P."/>
            <person name="Natvig D."/>
            <person name="Lalanne C."/>
            <person name="Gautier V."/>
            <person name="Ament-Velasquez S.L."/>
            <person name="Kruys A."/>
            <person name="Hutchinson M.I."/>
            <person name="Powell A.J."/>
            <person name="Barry K."/>
            <person name="Miller A.N."/>
            <person name="Grigoriev I.V."/>
            <person name="Debuchy R."/>
            <person name="Gladieux P."/>
            <person name="Thoren M.H."/>
            <person name="Johannesson H."/>
        </authorList>
    </citation>
    <scope>NUCLEOTIDE SEQUENCE</scope>
    <source>
        <strain evidence="4">PSN243</strain>
    </source>
</reference>
<evidence type="ECO:0000259" key="3">
    <source>
        <dbReference type="PROSITE" id="PS50013"/>
    </source>
</evidence>
<evidence type="ECO:0000313" key="5">
    <source>
        <dbReference type="Proteomes" id="UP001321760"/>
    </source>
</evidence>
<dbReference type="InterPro" id="IPR000953">
    <property type="entry name" value="Chromo/chromo_shadow_dom"/>
</dbReference>
<proteinExistence type="predicted"/>
<dbReference type="Pfam" id="PF00385">
    <property type="entry name" value="Chromo"/>
    <property type="match status" value="1"/>
</dbReference>
<protein>
    <recommendedName>
        <fullName evidence="3">Chromo domain-containing protein</fullName>
    </recommendedName>
</protein>
<reference evidence="4" key="1">
    <citation type="journal article" date="2023" name="Mol. Phylogenet. Evol.">
        <title>Genome-scale phylogeny and comparative genomics of the fungal order Sordariales.</title>
        <authorList>
            <person name="Hensen N."/>
            <person name="Bonometti L."/>
            <person name="Westerberg I."/>
            <person name="Brannstrom I.O."/>
            <person name="Guillou S."/>
            <person name="Cros-Aarteil S."/>
            <person name="Calhoun S."/>
            <person name="Haridas S."/>
            <person name="Kuo A."/>
            <person name="Mondo S."/>
            <person name="Pangilinan J."/>
            <person name="Riley R."/>
            <person name="LaButti K."/>
            <person name="Andreopoulos B."/>
            <person name="Lipzen A."/>
            <person name="Chen C."/>
            <person name="Yan M."/>
            <person name="Daum C."/>
            <person name="Ng V."/>
            <person name="Clum A."/>
            <person name="Steindorff A."/>
            <person name="Ohm R.A."/>
            <person name="Martin F."/>
            <person name="Silar P."/>
            <person name="Natvig D.O."/>
            <person name="Lalanne C."/>
            <person name="Gautier V."/>
            <person name="Ament-Velasquez S.L."/>
            <person name="Kruys A."/>
            <person name="Hutchinson M.I."/>
            <person name="Powell A.J."/>
            <person name="Barry K."/>
            <person name="Miller A.N."/>
            <person name="Grigoriev I.V."/>
            <person name="Debuchy R."/>
            <person name="Gladieux P."/>
            <person name="Hiltunen Thoren M."/>
            <person name="Johannesson H."/>
        </authorList>
    </citation>
    <scope>NUCLEOTIDE SEQUENCE</scope>
    <source>
        <strain evidence="4">PSN243</strain>
    </source>
</reference>
<sequence>MANKKALRARKVEIEIPISSVKRYVGGSGPPMQKLYLVPPRDSTAYIITRHILPPLKDTTPTIQRLPYYLIGWADKPGAKTLIPCHRALEYVSPAEIEQWEAADYERRLQEKEQKAATVKKVGRPRKKQASPTPAVTVTEDTLELAKRVAGPSLSTPQKRRHQDLYDEDAGQSSNLEAGDSSGESDEAAVQRQLLGEGGLPRVDAGYADDTDQDSVDQLPSTAPSRPANLAQSSSRASSSAPISRAVPPALPHTKPTVRPAVPMIHPAFLQNPHIKAPKSTPQPSKSQPAKTAIQPTITMTKGFTPIASSKSQRVLSRPSTPATGGSGALSDASTKRKRETFKNSPATQPKEKKFKTGNGNGKSKGKKGADSKEPDPNVFEDNDVWVVKELLDDRYVHQKGTKVHYYLVNWEGNWPPDQNPTWEPAENIQDDNLIAEYRRRKKAGLLRPDKSQTTLLSFLTTPQYSNVAEAFEGDIHDQGKPVKGGVESDSDESDEEEELLVTDGTHSGKKAAPVFPLVDQKTPEVRGLF</sequence>
<name>A0AAV9H1P9_9PEZI</name>
<feature type="compositionally biased region" description="Polar residues" evidence="2">
    <location>
        <begin position="130"/>
        <end position="140"/>
    </location>
</feature>
<dbReference type="Gene3D" id="2.40.50.40">
    <property type="match status" value="1"/>
</dbReference>
<evidence type="ECO:0000256" key="2">
    <source>
        <dbReference type="SAM" id="MobiDB-lite"/>
    </source>
</evidence>
<comment type="subunit">
    <text evidence="1">Component of the NuA4 histone acetyltransferase complex.</text>
</comment>
<feature type="domain" description="Chromo" evidence="3">
    <location>
        <begin position="386"/>
        <end position="450"/>
    </location>
</feature>
<dbReference type="SUPFAM" id="SSF54160">
    <property type="entry name" value="Chromo domain-like"/>
    <property type="match status" value="1"/>
</dbReference>
<dbReference type="CDD" id="cd00024">
    <property type="entry name" value="CD_CSD"/>
    <property type="match status" value="1"/>
</dbReference>
<evidence type="ECO:0000313" key="4">
    <source>
        <dbReference type="EMBL" id="KAK4454555.1"/>
    </source>
</evidence>
<dbReference type="Proteomes" id="UP001321760">
    <property type="component" value="Unassembled WGS sequence"/>
</dbReference>
<comment type="caution">
    <text evidence="4">The sequence shown here is derived from an EMBL/GenBank/DDBJ whole genome shotgun (WGS) entry which is preliminary data.</text>
</comment>